<evidence type="ECO:0000313" key="2">
    <source>
        <dbReference type="EMBL" id="KAF9060914.1"/>
    </source>
</evidence>
<protein>
    <submittedName>
        <fullName evidence="2">Uncharacterized protein</fullName>
    </submittedName>
</protein>
<proteinExistence type="predicted"/>
<evidence type="ECO:0000256" key="1">
    <source>
        <dbReference type="SAM" id="MobiDB-lite"/>
    </source>
</evidence>
<organism evidence="2 3">
    <name type="scientific">Rhodocollybia butyracea</name>
    <dbReference type="NCBI Taxonomy" id="206335"/>
    <lineage>
        <taxon>Eukaryota</taxon>
        <taxon>Fungi</taxon>
        <taxon>Dikarya</taxon>
        <taxon>Basidiomycota</taxon>
        <taxon>Agaricomycotina</taxon>
        <taxon>Agaricomycetes</taxon>
        <taxon>Agaricomycetidae</taxon>
        <taxon>Agaricales</taxon>
        <taxon>Marasmiineae</taxon>
        <taxon>Omphalotaceae</taxon>
        <taxon>Rhodocollybia</taxon>
    </lineage>
</organism>
<keyword evidence="3" id="KW-1185">Reference proteome</keyword>
<accession>A0A9P5P8J5</accession>
<gene>
    <name evidence="2" type="ORF">BDP27DRAFT_1338921</name>
</gene>
<name>A0A9P5P8J5_9AGAR</name>
<feature type="region of interest" description="Disordered" evidence="1">
    <location>
        <begin position="42"/>
        <end position="70"/>
    </location>
</feature>
<dbReference type="AlphaFoldDB" id="A0A9P5P8J5"/>
<sequence length="70" mass="7957">MPLKLHTQRPKAWCLPSENGSRVIQIKHCILSSSRGSIVLHAHRRSPRSHHNSPLPSHTQHRRMPASNIS</sequence>
<dbReference type="EMBL" id="JADNRY010000221">
    <property type="protein sequence ID" value="KAF9060914.1"/>
    <property type="molecule type" value="Genomic_DNA"/>
</dbReference>
<feature type="compositionally biased region" description="Basic residues" evidence="1">
    <location>
        <begin position="42"/>
        <end position="51"/>
    </location>
</feature>
<comment type="caution">
    <text evidence="2">The sequence shown here is derived from an EMBL/GenBank/DDBJ whole genome shotgun (WGS) entry which is preliminary data.</text>
</comment>
<reference evidence="2" key="1">
    <citation type="submission" date="2020-11" db="EMBL/GenBank/DDBJ databases">
        <authorList>
            <consortium name="DOE Joint Genome Institute"/>
            <person name="Ahrendt S."/>
            <person name="Riley R."/>
            <person name="Andreopoulos W."/>
            <person name="Labutti K."/>
            <person name="Pangilinan J."/>
            <person name="Ruiz-Duenas F.J."/>
            <person name="Barrasa J.M."/>
            <person name="Sanchez-Garcia M."/>
            <person name="Camarero S."/>
            <person name="Miyauchi S."/>
            <person name="Serrano A."/>
            <person name="Linde D."/>
            <person name="Babiker R."/>
            <person name="Drula E."/>
            <person name="Ayuso-Fernandez I."/>
            <person name="Pacheco R."/>
            <person name="Padilla G."/>
            <person name="Ferreira P."/>
            <person name="Barriuso J."/>
            <person name="Kellner H."/>
            <person name="Castanera R."/>
            <person name="Alfaro M."/>
            <person name="Ramirez L."/>
            <person name="Pisabarro A.G."/>
            <person name="Kuo A."/>
            <person name="Tritt A."/>
            <person name="Lipzen A."/>
            <person name="He G."/>
            <person name="Yan M."/>
            <person name="Ng V."/>
            <person name="Cullen D."/>
            <person name="Martin F."/>
            <person name="Rosso M.-N."/>
            <person name="Henrissat B."/>
            <person name="Hibbett D."/>
            <person name="Martinez A.T."/>
            <person name="Grigoriev I.V."/>
        </authorList>
    </citation>
    <scope>NUCLEOTIDE SEQUENCE</scope>
    <source>
        <strain evidence="2">AH 40177</strain>
    </source>
</reference>
<evidence type="ECO:0000313" key="3">
    <source>
        <dbReference type="Proteomes" id="UP000772434"/>
    </source>
</evidence>
<dbReference type="Proteomes" id="UP000772434">
    <property type="component" value="Unassembled WGS sequence"/>
</dbReference>